<keyword evidence="7" id="KW-1133">Transmembrane helix</keyword>
<dbReference type="InterPro" id="IPR033121">
    <property type="entry name" value="PEPTIDASE_A1"/>
</dbReference>
<keyword evidence="7" id="KW-0472">Membrane</keyword>
<evidence type="ECO:0000256" key="1">
    <source>
        <dbReference type="ARBA" id="ARBA00007447"/>
    </source>
</evidence>
<dbReference type="AlphaFoldDB" id="A0AAN9PP74"/>
<comment type="similarity">
    <text evidence="1">Belongs to the peptidase A1 family.</text>
</comment>
<dbReference type="GO" id="GO:0006508">
    <property type="term" value="P:proteolysis"/>
    <property type="evidence" value="ECO:0007669"/>
    <property type="project" value="UniProtKB-KW"/>
</dbReference>
<keyword evidence="4" id="KW-0378">Hydrolase</keyword>
<proteinExistence type="inferred from homology"/>
<reference evidence="9 10" key="1">
    <citation type="submission" date="2024-01" db="EMBL/GenBank/DDBJ databases">
        <title>The genomes of 5 underutilized Papilionoideae crops provide insights into root nodulation and disease resistanc.</title>
        <authorList>
            <person name="Jiang F."/>
        </authorList>
    </citation>
    <scope>NUCLEOTIDE SEQUENCE [LARGE SCALE GENOMIC DNA]</scope>
    <source>
        <strain evidence="9">LVBAO_FW01</strain>
        <tissue evidence="9">Leaves</tissue>
    </source>
</reference>
<evidence type="ECO:0000256" key="7">
    <source>
        <dbReference type="SAM" id="Phobius"/>
    </source>
</evidence>
<dbReference type="FunFam" id="2.40.70.10:FF:000033">
    <property type="entry name" value="Aspartyl protease family protein"/>
    <property type="match status" value="1"/>
</dbReference>
<evidence type="ECO:0000256" key="2">
    <source>
        <dbReference type="ARBA" id="ARBA00022670"/>
    </source>
</evidence>
<dbReference type="InterPro" id="IPR021109">
    <property type="entry name" value="Peptidase_aspartic_dom_sf"/>
</dbReference>
<feature type="domain" description="Peptidase A1" evidence="8">
    <location>
        <begin position="131"/>
        <end position="492"/>
    </location>
</feature>
<evidence type="ECO:0000256" key="6">
    <source>
        <dbReference type="PIRSR" id="PIRSR601461-1"/>
    </source>
</evidence>
<dbReference type="InterPro" id="IPR001461">
    <property type="entry name" value="Aspartic_peptidase_A1"/>
</dbReference>
<keyword evidence="2" id="KW-0645">Protease</keyword>
<keyword evidence="10" id="KW-1185">Reference proteome</keyword>
<dbReference type="PANTHER" id="PTHR47967:SF46">
    <property type="entry name" value="ASPARTIC PROTEINASE NEPENTHESIN-1"/>
    <property type="match status" value="1"/>
</dbReference>
<evidence type="ECO:0000313" key="10">
    <source>
        <dbReference type="Proteomes" id="UP001367508"/>
    </source>
</evidence>
<dbReference type="EMBL" id="JAYMYQ010000010">
    <property type="protein sequence ID" value="KAK7306965.1"/>
    <property type="molecule type" value="Genomic_DNA"/>
</dbReference>
<organism evidence="9 10">
    <name type="scientific">Canavalia gladiata</name>
    <name type="common">Sword bean</name>
    <name type="synonym">Dolichos gladiatus</name>
    <dbReference type="NCBI Taxonomy" id="3824"/>
    <lineage>
        <taxon>Eukaryota</taxon>
        <taxon>Viridiplantae</taxon>
        <taxon>Streptophyta</taxon>
        <taxon>Embryophyta</taxon>
        <taxon>Tracheophyta</taxon>
        <taxon>Spermatophyta</taxon>
        <taxon>Magnoliopsida</taxon>
        <taxon>eudicotyledons</taxon>
        <taxon>Gunneridae</taxon>
        <taxon>Pentapetalae</taxon>
        <taxon>rosids</taxon>
        <taxon>fabids</taxon>
        <taxon>Fabales</taxon>
        <taxon>Fabaceae</taxon>
        <taxon>Papilionoideae</taxon>
        <taxon>50 kb inversion clade</taxon>
        <taxon>NPAAA clade</taxon>
        <taxon>indigoferoid/millettioid clade</taxon>
        <taxon>Phaseoleae</taxon>
        <taxon>Canavalia</taxon>
    </lineage>
</organism>
<dbReference type="InterPro" id="IPR034161">
    <property type="entry name" value="Pepsin-like_plant"/>
</dbReference>
<evidence type="ECO:0000313" key="9">
    <source>
        <dbReference type="EMBL" id="KAK7306965.1"/>
    </source>
</evidence>
<evidence type="ECO:0000256" key="4">
    <source>
        <dbReference type="ARBA" id="ARBA00022801"/>
    </source>
</evidence>
<gene>
    <name evidence="9" type="ORF">VNO77_39622</name>
</gene>
<keyword evidence="3" id="KW-0064">Aspartyl protease</keyword>
<feature type="active site" evidence="6">
    <location>
        <position position="149"/>
    </location>
</feature>
<dbReference type="PANTHER" id="PTHR47967">
    <property type="entry name" value="OS07G0603500 PROTEIN-RELATED"/>
    <property type="match status" value="1"/>
</dbReference>
<keyword evidence="7" id="KW-0812">Transmembrane</keyword>
<keyword evidence="5" id="KW-0325">Glycoprotein</keyword>
<evidence type="ECO:0000256" key="5">
    <source>
        <dbReference type="ARBA" id="ARBA00023180"/>
    </source>
</evidence>
<dbReference type="FunFam" id="2.40.70.10:FF:000215">
    <property type="entry name" value="Aspartyl protease family protein 2"/>
    <property type="match status" value="1"/>
</dbReference>
<protein>
    <recommendedName>
        <fullName evidence="8">Peptidase A1 domain-containing protein</fullName>
    </recommendedName>
</protein>
<evidence type="ECO:0000259" key="8">
    <source>
        <dbReference type="PROSITE" id="PS51767"/>
    </source>
</evidence>
<feature type="active site" evidence="6">
    <location>
        <position position="375"/>
    </location>
</feature>
<dbReference type="InterPro" id="IPR032861">
    <property type="entry name" value="TAXi_N"/>
</dbReference>
<accession>A0AAN9PP74</accession>
<dbReference type="InterPro" id="IPR051708">
    <property type="entry name" value="Plant_Aspart_Prot_A1"/>
</dbReference>
<sequence length="499" mass="54651">MKIQPNQKQVRIKVRPPQPPKRVASIIFSFILLLQLHLHCFLFHSILSVLPSSPLSTMSPRHSLILFFSFFVFTSTHFCTSTEYLKLPLLQRKPPSSPSELLSADIHRLSGHRSSLKSPLASGAATGSGQYFADLRIGSPPQRLLLVADTGSDLVWVKCSACRNCSNHRPGSTFMARHSRTFSSHHCYDSPCRLVPHPNPNGPCNHTRIHTPCRYEYSYADGSITSGFFSKETTTFNTSSGKEAKIKNLAFGCGFRISGPSVTGLSFNGAQGVMGLGRGPISFISQLGRKFGNRFSYCLLDYTISPPPKSYLTIGGYSNDVVSRKFSYTPLLTNPFAPSFYYISIESVSVDGVKLPISSSVWDIDGNGNGGTVVDSGTTLSFLAEPAYRHVLAAFRRRVKLPPAEGPSLGFDLCVNVSGVAKPRLPKLRFGLAGKSTLSPPTRNYFIEAMERVMCLAVQPVKPGSGFSVIGNLMQQGYLFEFDVDRSRLGFSRHGCAVP</sequence>
<comment type="caution">
    <text evidence="9">The sequence shown here is derived from an EMBL/GenBank/DDBJ whole genome shotgun (WGS) entry which is preliminary data.</text>
</comment>
<dbReference type="InterPro" id="IPR032799">
    <property type="entry name" value="TAXi_C"/>
</dbReference>
<dbReference type="Pfam" id="PF14543">
    <property type="entry name" value="TAXi_N"/>
    <property type="match status" value="1"/>
</dbReference>
<dbReference type="Proteomes" id="UP001367508">
    <property type="component" value="Unassembled WGS sequence"/>
</dbReference>
<name>A0AAN9PP74_CANGL</name>
<dbReference type="PROSITE" id="PS51767">
    <property type="entry name" value="PEPTIDASE_A1"/>
    <property type="match status" value="1"/>
</dbReference>
<dbReference type="PRINTS" id="PR00792">
    <property type="entry name" value="PEPSIN"/>
</dbReference>
<dbReference type="Pfam" id="PF14541">
    <property type="entry name" value="TAXi_C"/>
    <property type="match status" value="1"/>
</dbReference>
<evidence type="ECO:0000256" key="3">
    <source>
        <dbReference type="ARBA" id="ARBA00022750"/>
    </source>
</evidence>
<dbReference type="GO" id="GO:0004190">
    <property type="term" value="F:aspartic-type endopeptidase activity"/>
    <property type="evidence" value="ECO:0007669"/>
    <property type="project" value="UniProtKB-KW"/>
</dbReference>
<feature type="transmembrane region" description="Helical" evidence="7">
    <location>
        <begin position="23"/>
        <end position="44"/>
    </location>
</feature>
<dbReference type="SUPFAM" id="SSF50630">
    <property type="entry name" value="Acid proteases"/>
    <property type="match status" value="1"/>
</dbReference>
<dbReference type="CDD" id="cd05476">
    <property type="entry name" value="pepsin_A_like_plant"/>
    <property type="match status" value="1"/>
</dbReference>
<dbReference type="Gene3D" id="2.40.70.10">
    <property type="entry name" value="Acid Proteases"/>
    <property type="match status" value="2"/>
</dbReference>